<dbReference type="EMBL" id="AUZM01000019">
    <property type="protein sequence ID" value="ERT07690.1"/>
    <property type="molecule type" value="Genomic_DNA"/>
</dbReference>
<accession>U7QKQ2</accession>
<dbReference type="AlphaFoldDB" id="U7QKQ2"/>
<gene>
    <name evidence="1" type="ORF">M595_2381</name>
</gene>
<dbReference type="Proteomes" id="UP000017127">
    <property type="component" value="Unassembled WGS sequence"/>
</dbReference>
<organism evidence="1 2">
    <name type="scientific">Lyngbya aestuarii BL J</name>
    <dbReference type="NCBI Taxonomy" id="1348334"/>
    <lineage>
        <taxon>Bacteria</taxon>
        <taxon>Bacillati</taxon>
        <taxon>Cyanobacteriota</taxon>
        <taxon>Cyanophyceae</taxon>
        <taxon>Oscillatoriophycideae</taxon>
        <taxon>Oscillatoriales</taxon>
        <taxon>Microcoleaceae</taxon>
        <taxon>Lyngbya</taxon>
    </lineage>
</organism>
<protein>
    <submittedName>
        <fullName evidence="1">Uncharacterized protein</fullName>
    </submittedName>
</protein>
<reference evidence="1 2" key="1">
    <citation type="journal article" date="2013" name="Front. Microbiol.">
        <title>Comparative genomic analyses of the cyanobacterium, Lyngbya aestuarii BL J, a powerful hydrogen producer.</title>
        <authorList>
            <person name="Kothari A."/>
            <person name="Vaughn M."/>
            <person name="Garcia-Pichel F."/>
        </authorList>
    </citation>
    <scope>NUCLEOTIDE SEQUENCE [LARGE SCALE GENOMIC DNA]</scope>
    <source>
        <strain evidence="1 2">BL J</strain>
    </source>
</reference>
<evidence type="ECO:0000313" key="2">
    <source>
        <dbReference type="Proteomes" id="UP000017127"/>
    </source>
</evidence>
<evidence type="ECO:0000313" key="1">
    <source>
        <dbReference type="EMBL" id="ERT07690.1"/>
    </source>
</evidence>
<proteinExistence type="predicted"/>
<dbReference type="OrthoDB" id="455104at2"/>
<keyword evidence="2" id="KW-1185">Reference proteome</keyword>
<comment type="caution">
    <text evidence="1">The sequence shown here is derived from an EMBL/GenBank/DDBJ whole genome shotgun (WGS) entry which is preliminary data.</text>
</comment>
<dbReference type="RefSeq" id="WP_023066168.1">
    <property type="nucleotide sequence ID" value="NZ_AUZM01000019.1"/>
</dbReference>
<name>U7QKQ2_9CYAN</name>
<sequence>MANINELIENLQQFDEDELKIKLGTYVQELGDNLNERGAISDLEEVSRGGVPRGPLADKALEIGERLLKKMNAESYDLLCGNPFGDQGEMLQTIEAAMKENTTKAAGLITPVLVTNLGLAPAVAAIVSTLIVQKIAKSVGETICSSWEKTI</sequence>